<evidence type="ECO:0000259" key="6">
    <source>
        <dbReference type="Pfam" id="PF02826"/>
    </source>
</evidence>
<dbReference type="GO" id="GO:0051287">
    <property type="term" value="F:NAD binding"/>
    <property type="evidence" value="ECO:0007669"/>
    <property type="project" value="InterPro"/>
</dbReference>
<dbReference type="InterPro" id="IPR036291">
    <property type="entry name" value="NAD(P)-bd_dom_sf"/>
</dbReference>
<organism evidence="7 8">
    <name type="scientific">Fusarium oligoseptatum</name>
    <dbReference type="NCBI Taxonomy" id="2604345"/>
    <lineage>
        <taxon>Eukaryota</taxon>
        <taxon>Fungi</taxon>
        <taxon>Dikarya</taxon>
        <taxon>Ascomycota</taxon>
        <taxon>Pezizomycotina</taxon>
        <taxon>Sordariomycetes</taxon>
        <taxon>Hypocreomycetidae</taxon>
        <taxon>Hypocreales</taxon>
        <taxon>Nectriaceae</taxon>
        <taxon>Fusarium</taxon>
        <taxon>Fusarium solani species complex</taxon>
    </lineage>
</organism>
<keyword evidence="2 4" id="KW-0560">Oxidoreductase</keyword>
<feature type="domain" description="D-isomer specific 2-hydroxyacid dehydrogenase NAD-binding" evidence="6">
    <location>
        <begin position="86"/>
        <end position="191"/>
    </location>
</feature>
<keyword evidence="8" id="KW-1185">Reference proteome</keyword>
<dbReference type="GO" id="GO:0016616">
    <property type="term" value="F:oxidoreductase activity, acting on the CH-OH group of donors, NAD or NADP as acceptor"/>
    <property type="evidence" value="ECO:0007669"/>
    <property type="project" value="InterPro"/>
</dbReference>
<dbReference type="PANTHER" id="PTHR43761">
    <property type="entry name" value="D-ISOMER SPECIFIC 2-HYDROXYACID DEHYDROGENASE FAMILY PROTEIN (AFU_ORTHOLOGUE AFUA_1G13630)"/>
    <property type="match status" value="1"/>
</dbReference>
<dbReference type="InterPro" id="IPR006139">
    <property type="entry name" value="D-isomer_2_OHA_DH_cat_dom"/>
</dbReference>
<evidence type="ECO:0008006" key="9">
    <source>
        <dbReference type="Google" id="ProtNLM"/>
    </source>
</evidence>
<evidence type="ECO:0000313" key="7">
    <source>
        <dbReference type="EMBL" id="RSM10108.1"/>
    </source>
</evidence>
<gene>
    <name evidence="7" type="ORF">CEP52_003795</name>
</gene>
<dbReference type="PROSITE" id="PS00671">
    <property type="entry name" value="D_2_HYDROXYACID_DH_3"/>
    <property type="match status" value="1"/>
</dbReference>
<dbReference type="AlphaFoldDB" id="A0A428U7A1"/>
<dbReference type="PANTHER" id="PTHR43761:SF1">
    <property type="entry name" value="D-ISOMER SPECIFIC 2-HYDROXYACID DEHYDROGENASE CATALYTIC DOMAIN-CONTAINING PROTEIN-RELATED"/>
    <property type="match status" value="1"/>
</dbReference>
<dbReference type="InterPro" id="IPR006140">
    <property type="entry name" value="D-isomer_DH_NAD-bd"/>
</dbReference>
<sequence>MTPISIKDLDQCPSLKCILVTSTGVDWIDRDAFLQRGIRVLNTPHTNIASVAEHAIALYFAARRGVVELHGIMTMTDEYYERRTLKHRFPELPLSCSQETLGIFGYGHLGKRIESIAIVLEMRVMVAERKGQPPRDGRVAFEDVLRKATVLVIATPKNRDTIDMISEDELRMMRGNAILINVARGGIVNEKGSLKLFAMDGSGELQWTYMKANRLNAVFRLY</sequence>
<name>A0A428U7A1_9HYPO</name>
<dbReference type="Pfam" id="PF02826">
    <property type="entry name" value="2-Hacid_dh_C"/>
    <property type="match status" value="1"/>
</dbReference>
<dbReference type="Proteomes" id="UP000287144">
    <property type="component" value="Unassembled WGS sequence"/>
</dbReference>
<comment type="similarity">
    <text evidence="1 4">Belongs to the D-isomer specific 2-hydroxyacid dehydrogenase family.</text>
</comment>
<reference evidence="7 8" key="1">
    <citation type="submission" date="2017-06" db="EMBL/GenBank/DDBJ databases">
        <title>Comparative genomic analysis of Ambrosia Fusariam Clade fungi.</title>
        <authorList>
            <person name="Stajich J.E."/>
            <person name="Carrillo J."/>
            <person name="Kijimoto T."/>
            <person name="Eskalen A."/>
            <person name="O'Donnell K."/>
            <person name="Kasson M."/>
        </authorList>
    </citation>
    <scope>NUCLEOTIDE SEQUENCE [LARGE SCALE GENOMIC DNA]</scope>
    <source>
        <strain evidence="7 8">NRRL62579</strain>
    </source>
</reference>
<dbReference type="SUPFAM" id="SSF52283">
    <property type="entry name" value="Formate/glycerate dehydrogenase catalytic domain-like"/>
    <property type="match status" value="1"/>
</dbReference>
<comment type="caution">
    <text evidence="7">The sequence shown here is derived from an EMBL/GenBank/DDBJ whole genome shotgun (WGS) entry which is preliminary data.</text>
</comment>
<dbReference type="STRING" id="1325735.A0A428U7A1"/>
<dbReference type="InterPro" id="IPR050418">
    <property type="entry name" value="D-iso_2-hydroxyacid_DH_PdxB"/>
</dbReference>
<evidence type="ECO:0000256" key="1">
    <source>
        <dbReference type="ARBA" id="ARBA00005854"/>
    </source>
</evidence>
<evidence type="ECO:0000256" key="4">
    <source>
        <dbReference type="RuleBase" id="RU003719"/>
    </source>
</evidence>
<evidence type="ECO:0000259" key="5">
    <source>
        <dbReference type="Pfam" id="PF00389"/>
    </source>
</evidence>
<dbReference type="SUPFAM" id="SSF51735">
    <property type="entry name" value="NAD(P)-binding Rossmann-fold domains"/>
    <property type="match status" value="1"/>
</dbReference>
<dbReference type="InterPro" id="IPR029753">
    <property type="entry name" value="D-isomer_DH_CS"/>
</dbReference>
<accession>A0A428U7A1</accession>
<evidence type="ECO:0000313" key="8">
    <source>
        <dbReference type="Proteomes" id="UP000287144"/>
    </source>
</evidence>
<dbReference type="Gene3D" id="3.40.50.720">
    <property type="entry name" value="NAD(P)-binding Rossmann-like Domain"/>
    <property type="match status" value="2"/>
</dbReference>
<dbReference type="Pfam" id="PF00389">
    <property type="entry name" value="2-Hacid_dh"/>
    <property type="match status" value="1"/>
</dbReference>
<feature type="domain" description="D-isomer specific 2-hydroxyacid dehydrogenase catalytic" evidence="5">
    <location>
        <begin position="2"/>
        <end position="84"/>
    </location>
</feature>
<proteinExistence type="inferred from homology"/>
<keyword evidence="3" id="KW-0520">NAD</keyword>
<evidence type="ECO:0000256" key="2">
    <source>
        <dbReference type="ARBA" id="ARBA00023002"/>
    </source>
</evidence>
<evidence type="ECO:0000256" key="3">
    <source>
        <dbReference type="ARBA" id="ARBA00023027"/>
    </source>
</evidence>
<dbReference type="EMBL" id="NKCK01000025">
    <property type="protein sequence ID" value="RSM10108.1"/>
    <property type="molecule type" value="Genomic_DNA"/>
</dbReference>
<protein>
    <recommendedName>
        <fullName evidence="9">Glycerate dehydrogenase</fullName>
    </recommendedName>
</protein>